<evidence type="ECO:0000256" key="1">
    <source>
        <dbReference type="ARBA" id="ARBA00022448"/>
    </source>
</evidence>
<dbReference type="Gene3D" id="3.40.50.300">
    <property type="entry name" value="P-loop containing nucleotide triphosphate hydrolases"/>
    <property type="match status" value="1"/>
</dbReference>
<dbReference type="GO" id="GO:0005886">
    <property type="term" value="C:plasma membrane"/>
    <property type="evidence" value="ECO:0007669"/>
    <property type="project" value="TreeGrafter"/>
</dbReference>
<name>A0A5C5UT84_9CORY</name>
<dbReference type="InterPro" id="IPR015854">
    <property type="entry name" value="ABC_transpr_LolD-like"/>
</dbReference>
<proteinExistence type="predicted"/>
<keyword evidence="6" id="KW-1185">Reference proteome</keyword>
<keyword evidence="3 5" id="KW-0067">ATP-binding</keyword>
<dbReference type="InterPro" id="IPR027417">
    <property type="entry name" value="P-loop_NTPase"/>
</dbReference>
<dbReference type="Proteomes" id="UP000320791">
    <property type="component" value="Unassembled WGS sequence"/>
</dbReference>
<reference evidence="5 6" key="1">
    <citation type="submission" date="2019-08" db="EMBL/GenBank/DDBJ databases">
        <authorList>
            <person name="Lei W."/>
        </authorList>
    </citation>
    <scope>NUCLEOTIDE SEQUENCE [LARGE SCALE GENOMIC DNA]</scope>
    <source>
        <strain evidence="5 6">CCUG 58627</strain>
    </source>
</reference>
<evidence type="ECO:0000259" key="4">
    <source>
        <dbReference type="PROSITE" id="PS50893"/>
    </source>
</evidence>
<dbReference type="InterPro" id="IPR017871">
    <property type="entry name" value="ABC_transporter-like_CS"/>
</dbReference>
<dbReference type="PROSITE" id="PS50893">
    <property type="entry name" value="ABC_TRANSPORTER_2"/>
    <property type="match status" value="1"/>
</dbReference>
<dbReference type="InterPro" id="IPR003439">
    <property type="entry name" value="ABC_transporter-like_ATP-bd"/>
</dbReference>
<organism evidence="5 6">
    <name type="scientific">Corynebacterium canis</name>
    <dbReference type="NCBI Taxonomy" id="679663"/>
    <lineage>
        <taxon>Bacteria</taxon>
        <taxon>Bacillati</taxon>
        <taxon>Actinomycetota</taxon>
        <taxon>Actinomycetes</taxon>
        <taxon>Mycobacteriales</taxon>
        <taxon>Corynebacteriaceae</taxon>
        <taxon>Corynebacterium</taxon>
    </lineage>
</organism>
<dbReference type="AlphaFoldDB" id="A0A5C5UT84"/>
<dbReference type="OrthoDB" id="9802264at2"/>
<dbReference type="GO" id="GO:0098796">
    <property type="term" value="C:membrane protein complex"/>
    <property type="evidence" value="ECO:0007669"/>
    <property type="project" value="UniProtKB-ARBA"/>
</dbReference>
<dbReference type="InterPro" id="IPR017911">
    <property type="entry name" value="MacB-like_ATP-bd"/>
</dbReference>
<evidence type="ECO:0000313" key="6">
    <source>
        <dbReference type="Proteomes" id="UP000320791"/>
    </source>
</evidence>
<evidence type="ECO:0000313" key="5">
    <source>
        <dbReference type="EMBL" id="TWT29039.1"/>
    </source>
</evidence>
<dbReference type="InterPro" id="IPR003593">
    <property type="entry name" value="AAA+_ATPase"/>
</dbReference>
<dbReference type="PANTHER" id="PTHR24220">
    <property type="entry name" value="IMPORT ATP-BINDING PROTEIN"/>
    <property type="match status" value="1"/>
</dbReference>
<dbReference type="CDD" id="cd03255">
    <property type="entry name" value="ABC_MJ0796_LolCDE_FtsE"/>
    <property type="match status" value="1"/>
</dbReference>
<dbReference type="GO" id="GO:0016887">
    <property type="term" value="F:ATP hydrolysis activity"/>
    <property type="evidence" value="ECO:0007669"/>
    <property type="project" value="InterPro"/>
</dbReference>
<feature type="domain" description="ABC transporter" evidence="4">
    <location>
        <begin position="3"/>
        <end position="231"/>
    </location>
</feature>
<accession>A0A5C5UT84</accession>
<dbReference type="FunFam" id="3.40.50.300:FF:000032">
    <property type="entry name" value="Export ABC transporter ATP-binding protein"/>
    <property type="match status" value="1"/>
</dbReference>
<protein>
    <submittedName>
        <fullName evidence="5">ABC transporter ATP-binding protein</fullName>
    </submittedName>
</protein>
<dbReference type="Pfam" id="PF00005">
    <property type="entry name" value="ABC_tran"/>
    <property type="match status" value="1"/>
</dbReference>
<dbReference type="GO" id="GO:0005524">
    <property type="term" value="F:ATP binding"/>
    <property type="evidence" value="ECO:0007669"/>
    <property type="project" value="UniProtKB-KW"/>
</dbReference>
<dbReference type="EMBL" id="VOHM01000001">
    <property type="protein sequence ID" value="TWT29039.1"/>
    <property type="molecule type" value="Genomic_DNA"/>
</dbReference>
<dbReference type="SUPFAM" id="SSF52540">
    <property type="entry name" value="P-loop containing nucleoside triphosphate hydrolases"/>
    <property type="match status" value="1"/>
</dbReference>
<keyword evidence="1" id="KW-0813">Transport</keyword>
<gene>
    <name evidence="5" type="ORF">FRX94_00505</name>
</gene>
<evidence type="ECO:0000256" key="2">
    <source>
        <dbReference type="ARBA" id="ARBA00022741"/>
    </source>
</evidence>
<dbReference type="PANTHER" id="PTHR24220:SF686">
    <property type="entry name" value="BLL7988 PROTEIN"/>
    <property type="match status" value="1"/>
</dbReference>
<sequence length="233" mass="25245">MLYSLKNVTKTYGEPPAEVRALDDVSVDIPAGKFIVVLGASGSGKSTLLNMLGGMDTPTSGTLLFNGTDISNYSAKQLTKFRKNEVGFVFQSYNLLSDLTAKENVEFSTEIAGIPREYATEALEKVGLGDRLDHYPAQLSGGQQQRVSIARGLAKKPAVLLCDEPTGALDFQTGIKVLEVLHQLHRENNTSIIVITHNQDIANIADLVLTMRSGKIIDIESNANPLSPAEVKW</sequence>
<dbReference type="GO" id="GO:0022857">
    <property type="term" value="F:transmembrane transporter activity"/>
    <property type="evidence" value="ECO:0007669"/>
    <property type="project" value="UniProtKB-ARBA"/>
</dbReference>
<dbReference type="PROSITE" id="PS00211">
    <property type="entry name" value="ABC_TRANSPORTER_1"/>
    <property type="match status" value="1"/>
</dbReference>
<evidence type="ECO:0000256" key="3">
    <source>
        <dbReference type="ARBA" id="ARBA00022840"/>
    </source>
</evidence>
<dbReference type="SMART" id="SM00382">
    <property type="entry name" value="AAA"/>
    <property type="match status" value="1"/>
</dbReference>
<keyword evidence="2" id="KW-0547">Nucleotide-binding</keyword>
<comment type="caution">
    <text evidence="5">The sequence shown here is derived from an EMBL/GenBank/DDBJ whole genome shotgun (WGS) entry which is preliminary data.</text>
</comment>